<sequence length="500" mass="55074">MRHKAQCSLNSDDVQNHINQILTSISAIDQPLSSSTSSSCSTTNNATPLLGNYNDHKDDVWQGSAVAETTPQEFLFPPGAADHLGTQSSGNIVGDSQSLLSSNGTTAVMQQQHAEWWQYQQEQKQQISLMNSNVSSVCVNPIVGPGYVENHQLRMQALSLPMPRHTLSDSQITVETKQSDECIDKSIQRKQKRKIKNRESAARSRARKQLEEEVTKLTNKNKKLKKQKEEEMATRSLDISKAQPMYQLRHLALTSQLSDQDPDRNPTVQDEVPPLLRLELVLEPENSQIHRFFSDLPPGFVDTRSGPTVMETLTPVFAHPGPLTLTGESPAGCGAVTAATASTKALFPTPDPFGLYNQPEFQMTRQNKSRSEPVDADEDGDDDGDGDEDDEGVLPFGDNGDDGSGEDEGGYEKPNNNSKKGTGGDAGEVNGEDEEEEPEDQDEDDDDDDDENDDDDDDDEDDGGENGDDGAEDEDEEQPNDDEEEDEDEEALQPPKKRKK</sequence>
<dbReference type="InterPro" id="IPR046347">
    <property type="entry name" value="bZIP_sf"/>
</dbReference>
<dbReference type="InterPro" id="IPR004827">
    <property type="entry name" value="bZIP"/>
</dbReference>
<feature type="compositionally biased region" description="Low complexity" evidence="3">
    <location>
        <begin position="33"/>
        <end position="43"/>
    </location>
</feature>
<dbReference type="SUPFAM" id="SSF57959">
    <property type="entry name" value="Leucine zipper domain"/>
    <property type="match status" value="1"/>
</dbReference>
<dbReference type="PANTHER" id="PTHR48209">
    <property type="entry name" value="AGL056WP"/>
    <property type="match status" value="1"/>
</dbReference>
<feature type="region of interest" description="Disordered" evidence="3">
    <location>
        <begin position="31"/>
        <end position="51"/>
    </location>
</feature>
<reference evidence="5" key="1">
    <citation type="submission" date="2021-03" db="EMBL/GenBank/DDBJ databases">
        <authorList>
            <person name="Li Z."/>
            <person name="Yang C."/>
        </authorList>
    </citation>
    <scope>NUCLEOTIDE SEQUENCE</scope>
    <source>
        <strain evidence="5">Dzin_1.0</strain>
        <tissue evidence="5">Leaf</tissue>
    </source>
</reference>
<organism evidence="5 6">
    <name type="scientific">Dioscorea zingiberensis</name>
    <dbReference type="NCBI Taxonomy" id="325984"/>
    <lineage>
        <taxon>Eukaryota</taxon>
        <taxon>Viridiplantae</taxon>
        <taxon>Streptophyta</taxon>
        <taxon>Embryophyta</taxon>
        <taxon>Tracheophyta</taxon>
        <taxon>Spermatophyta</taxon>
        <taxon>Magnoliopsida</taxon>
        <taxon>Liliopsida</taxon>
        <taxon>Dioscoreales</taxon>
        <taxon>Dioscoreaceae</taxon>
        <taxon>Dioscorea</taxon>
    </lineage>
</organism>
<comment type="caution">
    <text evidence="5">The sequence shown here is derived from an EMBL/GenBank/DDBJ whole genome shotgun (WGS) entry which is preliminary data.</text>
</comment>
<feature type="region of interest" description="Disordered" evidence="3">
    <location>
        <begin position="363"/>
        <end position="500"/>
    </location>
</feature>
<accession>A0A9D5CKU6</accession>
<dbReference type="AlphaFoldDB" id="A0A9D5CKU6"/>
<dbReference type="OrthoDB" id="10632728at2759"/>
<feature type="compositionally biased region" description="Acidic residues" evidence="3">
    <location>
        <begin position="374"/>
        <end position="392"/>
    </location>
</feature>
<dbReference type="EMBL" id="JAGGNH010000004">
    <property type="protein sequence ID" value="KAJ0975161.1"/>
    <property type="molecule type" value="Genomic_DNA"/>
</dbReference>
<dbReference type="Gene3D" id="1.20.5.170">
    <property type="match status" value="1"/>
</dbReference>
<feature type="compositionally biased region" description="Basic and acidic residues" evidence="3">
    <location>
        <begin position="197"/>
        <end position="210"/>
    </location>
</feature>
<feature type="region of interest" description="Disordered" evidence="3">
    <location>
        <begin position="189"/>
        <end position="210"/>
    </location>
</feature>
<name>A0A9D5CKU6_9LILI</name>
<feature type="domain" description="BZIP" evidence="4">
    <location>
        <begin position="192"/>
        <end position="207"/>
    </location>
</feature>
<evidence type="ECO:0000313" key="5">
    <source>
        <dbReference type="EMBL" id="KAJ0975161.1"/>
    </source>
</evidence>
<evidence type="ECO:0000259" key="4">
    <source>
        <dbReference type="PROSITE" id="PS00036"/>
    </source>
</evidence>
<evidence type="ECO:0000256" key="1">
    <source>
        <dbReference type="ARBA" id="ARBA00023015"/>
    </source>
</evidence>
<keyword evidence="1" id="KW-0805">Transcription regulation</keyword>
<dbReference type="PANTHER" id="PTHR48209:SF2">
    <property type="entry name" value="FI24008P1"/>
    <property type="match status" value="1"/>
</dbReference>
<dbReference type="GO" id="GO:0003700">
    <property type="term" value="F:DNA-binding transcription factor activity"/>
    <property type="evidence" value="ECO:0007669"/>
    <property type="project" value="InterPro"/>
</dbReference>
<keyword evidence="2" id="KW-0804">Transcription</keyword>
<proteinExistence type="predicted"/>
<dbReference type="Proteomes" id="UP001085076">
    <property type="component" value="Miscellaneous, Linkage group lg04"/>
</dbReference>
<gene>
    <name evidence="5" type="ORF">J5N97_017126</name>
</gene>
<keyword evidence="6" id="KW-1185">Reference proteome</keyword>
<feature type="compositionally biased region" description="Acidic residues" evidence="3">
    <location>
        <begin position="430"/>
        <end position="491"/>
    </location>
</feature>
<dbReference type="PROSITE" id="PS00036">
    <property type="entry name" value="BZIP_BASIC"/>
    <property type="match status" value="1"/>
</dbReference>
<feature type="compositionally biased region" description="Acidic residues" evidence="3">
    <location>
        <begin position="399"/>
        <end position="409"/>
    </location>
</feature>
<dbReference type="SMART" id="SM00338">
    <property type="entry name" value="BRLZ"/>
    <property type="match status" value="1"/>
</dbReference>
<evidence type="ECO:0000256" key="2">
    <source>
        <dbReference type="ARBA" id="ARBA00023163"/>
    </source>
</evidence>
<protein>
    <recommendedName>
        <fullName evidence="4">BZIP domain-containing protein</fullName>
    </recommendedName>
</protein>
<reference evidence="5" key="2">
    <citation type="journal article" date="2022" name="Hortic Res">
        <title>The genome of Dioscorea zingiberensis sheds light on the biosynthesis, origin and evolution of the medicinally important diosgenin saponins.</title>
        <authorList>
            <person name="Li Y."/>
            <person name="Tan C."/>
            <person name="Li Z."/>
            <person name="Guo J."/>
            <person name="Li S."/>
            <person name="Chen X."/>
            <person name="Wang C."/>
            <person name="Dai X."/>
            <person name="Yang H."/>
            <person name="Song W."/>
            <person name="Hou L."/>
            <person name="Xu J."/>
            <person name="Tong Z."/>
            <person name="Xu A."/>
            <person name="Yuan X."/>
            <person name="Wang W."/>
            <person name="Yang Q."/>
            <person name="Chen L."/>
            <person name="Sun Z."/>
            <person name="Wang K."/>
            <person name="Pan B."/>
            <person name="Chen J."/>
            <person name="Bao Y."/>
            <person name="Liu F."/>
            <person name="Qi X."/>
            <person name="Gang D.R."/>
            <person name="Wen J."/>
            <person name="Li J."/>
        </authorList>
    </citation>
    <scope>NUCLEOTIDE SEQUENCE</scope>
    <source>
        <strain evidence="5">Dzin_1.0</strain>
    </source>
</reference>
<evidence type="ECO:0000313" key="6">
    <source>
        <dbReference type="Proteomes" id="UP001085076"/>
    </source>
</evidence>
<evidence type="ECO:0000256" key="3">
    <source>
        <dbReference type="SAM" id="MobiDB-lite"/>
    </source>
</evidence>